<organism evidence="1 2">
    <name type="scientific">Thalassotalea piscium</name>
    <dbReference type="NCBI Taxonomy" id="1230533"/>
    <lineage>
        <taxon>Bacteria</taxon>
        <taxon>Pseudomonadati</taxon>
        <taxon>Pseudomonadota</taxon>
        <taxon>Gammaproteobacteria</taxon>
        <taxon>Alteromonadales</taxon>
        <taxon>Colwelliaceae</taxon>
        <taxon>Thalassotalea</taxon>
    </lineage>
</organism>
<dbReference type="AlphaFoldDB" id="A0A7X0TV47"/>
<proteinExistence type="predicted"/>
<gene>
    <name evidence="1" type="ORF">HNQ55_003332</name>
</gene>
<dbReference type="EMBL" id="JACHHU010000036">
    <property type="protein sequence ID" value="MBB6544799.1"/>
    <property type="molecule type" value="Genomic_DNA"/>
</dbReference>
<sequence length="54" mass="5985">MSSKYPYIGENSLYGAWAVFYGKDNGILLSSGSIWLKVGCKVKENGFSFVDQTK</sequence>
<reference evidence="1 2" key="1">
    <citation type="submission" date="2020-08" db="EMBL/GenBank/DDBJ databases">
        <title>Genomic Encyclopedia of Type Strains, Phase IV (KMG-IV): sequencing the most valuable type-strain genomes for metagenomic binning, comparative biology and taxonomic classification.</title>
        <authorList>
            <person name="Goeker M."/>
        </authorList>
    </citation>
    <scope>NUCLEOTIDE SEQUENCE [LARGE SCALE GENOMIC DNA]</scope>
    <source>
        <strain evidence="1 2">DSM 26287</strain>
    </source>
</reference>
<evidence type="ECO:0000313" key="2">
    <source>
        <dbReference type="Proteomes" id="UP000537141"/>
    </source>
</evidence>
<comment type="caution">
    <text evidence="1">The sequence shown here is derived from an EMBL/GenBank/DDBJ whole genome shotgun (WGS) entry which is preliminary data.</text>
</comment>
<evidence type="ECO:0000313" key="1">
    <source>
        <dbReference type="EMBL" id="MBB6544799.1"/>
    </source>
</evidence>
<keyword evidence="2" id="KW-1185">Reference proteome</keyword>
<accession>A0A7X0TV47</accession>
<name>A0A7X0TV47_9GAMM</name>
<dbReference type="RefSeq" id="WP_184426231.1">
    <property type="nucleotide sequence ID" value="NZ_BAABLB010000034.1"/>
</dbReference>
<protein>
    <submittedName>
        <fullName evidence="1">Uncharacterized protein</fullName>
    </submittedName>
</protein>
<dbReference type="Proteomes" id="UP000537141">
    <property type="component" value="Unassembled WGS sequence"/>
</dbReference>